<feature type="compositionally biased region" description="Polar residues" evidence="1">
    <location>
        <begin position="28"/>
        <end position="45"/>
    </location>
</feature>
<gene>
    <name evidence="3" type="ORF">EJQ19_21815</name>
</gene>
<evidence type="ECO:0000313" key="4">
    <source>
        <dbReference type="Proteomes" id="UP000276128"/>
    </source>
</evidence>
<proteinExistence type="predicted"/>
<evidence type="ECO:0000313" key="3">
    <source>
        <dbReference type="EMBL" id="RTE07191.1"/>
    </source>
</evidence>
<evidence type="ECO:0000256" key="2">
    <source>
        <dbReference type="SAM" id="SignalP"/>
    </source>
</evidence>
<sequence>MSMKKFILGALVCVVLVGLSACSKDNVQQQSPNITQPQSPTTYTPATEPIVAGTSSSCDIAPKQLTLAGKTYLLSNNAKAEEGPMKLAYIKCEKGTFTMGDADNGYVIFSTGKTNDIYLAGGRTEKGLHQFYSLEEAAQSPGSNKANVTPTPLSTTSKVAASDSMQLIGTYSNQSEQVSLYNSTDGIVVKSSSDKGKTWSYAVPLPFKQDWEKQIQAGNVYTSLLSSSSPSWILLTSDPALGLMNKSLYESSDNGKTWIFINDVSQVIDGYVTGISFRSPTDGWISATYHQDTAMVPLYRTKDGGKTWLLQNIPIPKGYKYGNAYAPVFNINNAQSGTLKIEFVSDTSKDEFEFITKDGGETWVKK</sequence>
<dbReference type="EMBL" id="RXHU01000066">
    <property type="protein sequence ID" value="RTE07191.1"/>
    <property type="molecule type" value="Genomic_DNA"/>
</dbReference>
<feature type="signal peptide" evidence="2">
    <location>
        <begin position="1"/>
        <end position="23"/>
    </location>
</feature>
<dbReference type="SUPFAM" id="SSF50939">
    <property type="entry name" value="Sialidases"/>
    <property type="match status" value="1"/>
</dbReference>
<feature type="chain" id="PRO_5018620180" evidence="2">
    <location>
        <begin position="24"/>
        <end position="366"/>
    </location>
</feature>
<dbReference type="Gene3D" id="2.120.10.10">
    <property type="match status" value="1"/>
</dbReference>
<evidence type="ECO:0000256" key="1">
    <source>
        <dbReference type="SAM" id="MobiDB-lite"/>
    </source>
</evidence>
<name>A0A3S0BJ41_9BACL</name>
<feature type="region of interest" description="Disordered" evidence="1">
    <location>
        <begin position="28"/>
        <end position="48"/>
    </location>
</feature>
<dbReference type="RefSeq" id="WP_126143355.1">
    <property type="nucleotide sequence ID" value="NZ_RXHU01000066.1"/>
</dbReference>
<dbReference type="CDD" id="cd15482">
    <property type="entry name" value="Sialidase_non-viral"/>
    <property type="match status" value="1"/>
</dbReference>
<organism evidence="3 4">
    <name type="scientific">Paenibacillus whitsoniae</name>
    <dbReference type="NCBI Taxonomy" id="2496558"/>
    <lineage>
        <taxon>Bacteria</taxon>
        <taxon>Bacillati</taxon>
        <taxon>Bacillota</taxon>
        <taxon>Bacilli</taxon>
        <taxon>Bacillales</taxon>
        <taxon>Paenibacillaceae</taxon>
        <taxon>Paenibacillus</taxon>
    </lineage>
</organism>
<keyword evidence="4" id="KW-1185">Reference proteome</keyword>
<dbReference type="OrthoDB" id="501835at2"/>
<reference evidence="3 4" key="1">
    <citation type="submission" date="2018-12" db="EMBL/GenBank/DDBJ databases">
        <title>Bacillus ochoae sp. nov., Paenibacillus whitsoniae sp. nov., Paenibacillus spiritus sp. nov. Isolated from the Mars Exploration Rover during spacecraft assembly.</title>
        <authorList>
            <person name="Seuylemezian A."/>
            <person name="Vaishampayan P."/>
        </authorList>
    </citation>
    <scope>NUCLEOTIDE SEQUENCE [LARGE SCALE GENOMIC DNA]</scope>
    <source>
        <strain evidence="3 4">MER 54</strain>
    </source>
</reference>
<dbReference type="Proteomes" id="UP000276128">
    <property type="component" value="Unassembled WGS sequence"/>
</dbReference>
<protein>
    <submittedName>
        <fullName evidence="3">Exo-alpha-sialidase</fullName>
    </submittedName>
</protein>
<dbReference type="PROSITE" id="PS51257">
    <property type="entry name" value="PROKAR_LIPOPROTEIN"/>
    <property type="match status" value="1"/>
</dbReference>
<dbReference type="InterPro" id="IPR036278">
    <property type="entry name" value="Sialidase_sf"/>
</dbReference>
<comment type="caution">
    <text evidence="3">The sequence shown here is derived from an EMBL/GenBank/DDBJ whole genome shotgun (WGS) entry which is preliminary data.</text>
</comment>
<accession>A0A3S0BJ41</accession>
<dbReference type="AlphaFoldDB" id="A0A3S0BJ41"/>
<keyword evidence="2" id="KW-0732">Signal</keyword>